<dbReference type="PROSITE" id="PS51273">
    <property type="entry name" value="GATASE_TYPE_1"/>
    <property type="match status" value="1"/>
</dbReference>
<dbReference type="PANTHER" id="PTHR43418:SF4">
    <property type="entry name" value="MULTIFUNCTIONAL TRYPTOPHAN BIOSYNTHESIS PROTEIN"/>
    <property type="match status" value="1"/>
</dbReference>
<feature type="domain" description="Glutamine amidotransferase" evidence="2">
    <location>
        <begin position="3"/>
        <end position="190"/>
    </location>
</feature>
<keyword evidence="4" id="KW-1185">Reference proteome</keyword>
<dbReference type="CDD" id="cd01743">
    <property type="entry name" value="GATase1_Anthranilate_Synthase"/>
    <property type="match status" value="1"/>
</dbReference>
<dbReference type="Gene3D" id="3.40.50.880">
    <property type="match status" value="1"/>
</dbReference>
<gene>
    <name evidence="3" type="ORF">ACFO6Q_11965</name>
</gene>
<sequence length="198" mass="21524">MLLMIDNYDSFTWNLVQYFGELGEDVQVIRNDAMTLEAVRRLGAQAIVISPGPGTPDEAGVSLEVIERLGGGVPVLGVCLGHQAIGQVFGGKVVRAREIMHGKTSPIHHDGRGVFRGLPNPFEATRYHSLVVEKSSVPDCLEVSAWTLAADGSIDEIMGLRHRTLPIEGVQFHPESILTQHGHAMLRNFLEQGLPKAA</sequence>
<dbReference type="Proteomes" id="UP001595886">
    <property type="component" value="Unassembled WGS sequence"/>
</dbReference>
<evidence type="ECO:0000313" key="3">
    <source>
        <dbReference type="EMBL" id="MFC4821044.1"/>
    </source>
</evidence>
<dbReference type="InterPro" id="IPR006221">
    <property type="entry name" value="TrpG/PapA_dom"/>
</dbReference>
<reference evidence="4" key="1">
    <citation type="journal article" date="2019" name="Int. J. Syst. Evol. Microbiol.">
        <title>The Global Catalogue of Microorganisms (GCM) 10K type strain sequencing project: providing services to taxonomists for standard genome sequencing and annotation.</title>
        <authorList>
            <consortium name="The Broad Institute Genomics Platform"/>
            <consortium name="The Broad Institute Genome Sequencing Center for Infectious Disease"/>
            <person name="Wu L."/>
            <person name="Ma J."/>
        </authorList>
    </citation>
    <scope>NUCLEOTIDE SEQUENCE [LARGE SCALE GENOMIC DNA]</scope>
    <source>
        <strain evidence="4">CCUG 30340</strain>
    </source>
</reference>
<dbReference type="PRINTS" id="PR00099">
    <property type="entry name" value="CPSGATASE"/>
</dbReference>
<dbReference type="PRINTS" id="PR00097">
    <property type="entry name" value="ANTSNTHASEII"/>
</dbReference>
<dbReference type="PANTHER" id="PTHR43418">
    <property type="entry name" value="MULTIFUNCTIONAL TRYPTOPHAN BIOSYNTHESIS PROTEIN-RELATED"/>
    <property type="match status" value="1"/>
</dbReference>
<dbReference type="NCBIfam" id="TIGR00566">
    <property type="entry name" value="trpG_papA"/>
    <property type="match status" value="1"/>
</dbReference>
<dbReference type="InterPro" id="IPR017926">
    <property type="entry name" value="GATASE"/>
</dbReference>
<name>A0ABV9QZU0_9GAMM</name>
<dbReference type="RefSeq" id="WP_380021297.1">
    <property type="nucleotide sequence ID" value="NZ_JBHSHD010000008.1"/>
</dbReference>
<keyword evidence="1" id="KW-0315">Glutamine amidotransferase</keyword>
<protein>
    <submittedName>
        <fullName evidence="3">Anthranilate synthase component II</fullName>
    </submittedName>
</protein>
<dbReference type="Pfam" id="PF00117">
    <property type="entry name" value="GATase"/>
    <property type="match status" value="1"/>
</dbReference>
<comment type="caution">
    <text evidence="3">The sequence shown here is derived from an EMBL/GenBank/DDBJ whole genome shotgun (WGS) entry which is preliminary data.</text>
</comment>
<organism evidence="3 4">
    <name type="scientific">Dokdonella ginsengisoli</name>
    <dbReference type="NCBI Taxonomy" id="363846"/>
    <lineage>
        <taxon>Bacteria</taxon>
        <taxon>Pseudomonadati</taxon>
        <taxon>Pseudomonadota</taxon>
        <taxon>Gammaproteobacteria</taxon>
        <taxon>Lysobacterales</taxon>
        <taxon>Rhodanobacteraceae</taxon>
        <taxon>Dokdonella</taxon>
    </lineage>
</organism>
<dbReference type="InterPro" id="IPR029062">
    <property type="entry name" value="Class_I_gatase-like"/>
</dbReference>
<dbReference type="SUPFAM" id="SSF52317">
    <property type="entry name" value="Class I glutamine amidotransferase-like"/>
    <property type="match status" value="1"/>
</dbReference>
<proteinExistence type="predicted"/>
<evidence type="ECO:0000313" key="4">
    <source>
        <dbReference type="Proteomes" id="UP001595886"/>
    </source>
</evidence>
<dbReference type="EMBL" id="JBHSHD010000008">
    <property type="protein sequence ID" value="MFC4821044.1"/>
    <property type="molecule type" value="Genomic_DNA"/>
</dbReference>
<dbReference type="InterPro" id="IPR050472">
    <property type="entry name" value="Anth_synth/Amidotransfase"/>
</dbReference>
<evidence type="ECO:0000256" key="1">
    <source>
        <dbReference type="ARBA" id="ARBA00022962"/>
    </source>
</evidence>
<accession>A0ABV9QZU0</accession>
<evidence type="ECO:0000259" key="2">
    <source>
        <dbReference type="Pfam" id="PF00117"/>
    </source>
</evidence>
<dbReference type="PRINTS" id="PR00096">
    <property type="entry name" value="GATASE"/>
</dbReference>